<comment type="similarity">
    <text evidence="1">Belongs to the LOB domain-containing protein family.</text>
</comment>
<organism evidence="3 4">
    <name type="scientific">Tripterygium wilfordii</name>
    <name type="common">Thunder God vine</name>
    <dbReference type="NCBI Taxonomy" id="458696"/>
    <lineage>
        <taxon>Eukaryota</taxon>
        <taxon>Viridiplantae</taxon>
        <taxon>Streptophyta</taxon>
        <taxon>Embryophyta</taxon>
        <taxon>Tracheophyta</taxon>
        <taxon>Spermatophyta</taxon>
        <taxon>Magnoliopsida</taxon>
        <taxon>eudicotyledons</taxon>
        <taxon>Gunneridae</taxon>
        <taxon>Pentapetalae</taxon>
        <taxon>rosids</taxon>
        <taxon>fabids</taxon>
        <taxon>Celastrales</taxon>
        <taxon>Celastraceae</taxon>
        <taxon>Tripterygium</taxon>
    </lineage>
</organism>
<reference evidence="3 4" key="1">
    <citation type="journal article" date="2020" name="Nat. Commun.">
        <title>Genome of Tripterygium wilfordii and identification of cytochrome P450 involved in triptolide biosynthesis.</title>
        <authorList>
            <person name="Tu L."/>
            <person name="Su P."/>
            <person name="Zhang Z."/>
            <person name="Gao L."/>
            <person name="Wang J."/>
            <person name="Hu T."/>
            <person name="Zhou J."/>
            <person name="Zhang Y."/>
            <person name="Zhao Y."/>
            <person name="Liu Y."/>
            <person name="Song Y."/>
            <person name="Tong Y."/>
            <person name="Lu Y."/>
            <person name="Yang J."/>
            <person name="Xu C."/>
            <person name="Jia M."/>
            <person name="Peters R.J."/>
            <person name="Huang L."/>
            <person name="Gao W."/>
        </authorList>
    </citation>
    <scope>NUCLEOTIDE SEQUENCE [LARGE SCALE GENOMIC DNA]</scope>
    <source>
        <strain evidence="4">cv. XIE 37</strain>
        <tissue evidence="3">Leaf</tissue>
    </source>
</reference>
<evidence type="ECO:0000313" key="3">
    <source>
        <dbReference type="EMBL" id="KAF5729318.1"/>
    </source>
</evidence>
<dbReference type="PANTHER" id="PTHR31301">
    <property type="entry name" value="LOB DOMAIN-CONTAINING PROTEIN 4-RELATED"/>
    <property type="match status" value="1"/>
</dbReference>
<protein>
    <recommendedName>
        <fullName evidence="2">LOB domain-containing protein</fullName>
    </recommendedName>
</protein>
<dbReference type="Proteomes" id="UP000593562">
    <property type="component" value="Unassembled WGS sequence"/>
</dbReference>
<proteinExistence type="inferred from homology"/>
<dbReference type="InterPro" id="IPR004883">
    <property type="entry name" value="LOB"/>
</dbReference>
<dbReference type="PROSITE" id="PS50891">
    <property type="entry name" value="LOB"/>
    <property type="match status" value="1"/>
</dbReference>
<keyword evidence="4" id="KW-1185">Reference proteome</keyword>
<dbReference type="Pfam" id="PF03195">
    <property type="entry name" value="LOB"/>
    <property type="match status" value="1"/>
</dbReference>
<evidence type="ECO:0000313" key="4">
    <source>
        <dbReference type="Proteomes" id="UP000593562"/>
    </source>
</evidence>
<evidence type="ECO:0000259" key="2">
    <source>
        <dbReference type="PROSITE" id="PS50891"/>
    </source>
</evidence>
<accession>A0A7J7C5C0</accession>
<dbReference type="PANTHER" id="PTHR31301:SF165">
    <property type="entry name" value="LOB DOMAIN PROTEIN"/>
    <property type="match status" value="1"/>
</dbReference>
<dbReference type="EMBL" id="JAAARO010000021">
    <property type="protein sequence ID" value="KAF5729318.1"/>
    <property type="molecule type" value="Genomic_DNA"/>
</dbReference>
<dbReference type="AlphaFoldDB" id="A0A7J7C5C0"/>
<name>A0A7J7C5C0_TRIWF</name>
<sequence>MPRKAAERCIACRTLGDRRCWKEHCFWAPYFPYGQKEEEFSMMHEIFDADFVRATLYRIPDNTQEGKEQRHKAVESFVWEARIWKENPAFPPLAHFLSAVERVKELQSNINNIISFKTEPFIKPYELQVEDFQGSTVLIPHRYPLLLYRLAWKKKKK</sequence>
<feature type="domain" description="LOB" evidence="2">
    <location>
        <begin position="7"/>
        <end position="117"/>
    </location>
</feature>
<gene>
    <name evidence="3" type="ORF">HS088_TW21G01482</name>
</gene>
<evidence type="ECO:0000256" key="1">
    <source>
        <dbReference type="ARBA" id="ARBA00005474"/>
    </source>
</evidence>
<dbReference type="InParanoid" id="A0A7J7C5C0"/>
<comment type="caution">
    <text evidence="3">The sequence shown here is derived from an EMBL/GenBank/DDBJ whole genome shotgun (WGS) entry which is preliminary data.</text>
</comment>